<keyword evidence="3" id="KW-1185">Reference proteome</keyword>
<dbReference type="EMBL" id="RJVG01000010">
    <property type="protein sequence ID" value="ROR25688.1"/>
    <property type="molecule type" value="Genomic_DNA"/>
</dbReference>
<evidence type="ECO:0000313" key="2">
    <source>
        <dbReference type="EMBL" id="ROR25688.1"/>
    </source>
</evidence>
<sequence length="58" mass="6550">MDDFAQGFARLLPFIIGGVIYFLITAGAVKIGVKEALYEVKEDIIKEFKLRDNSKNDK</sequence>
<organism evidence="2 3">
    <name type="scientific">Mobilisporobacter senegalensis</name>
    <dbReference type="NCBI Taxonomy" id="1329262"/>
    <lineage>
        <taxon>Bacteria</taxon>
        <taxon>Bacillati</taxon>
        <taxon>Bacillota</taxon>
        <taxon>Clostridia</taxon>
        <taxon>Lachnospirales</taxon>
        <taxon>Lachnospiraceae</taxon>
        <taxon>Mobilisporobacter</taxon>
    </lineage>
</organism>
<evidence type="ECO:0000256" key="1">
    <source>
        <dbReference type="SAM" id="Phobius"/>
    </source>
</evidence>
<gene>
    <name evidence="2" type="ORF">EDD66_11044</name>
</gene>
<name>A0A3N1XHW2_9FIRM</name>
<dbReference type="Proteomes" id="UP000273083">
    <property type="component" value="Unassembled WGS sequence"/>
</dbReference>
<feature type="transmembrane region" description="Helical" evidence="1">
    <location>
        <begin position="12"/>
        <end position="33"/>
    </location>
</feature>
<comment type="caution">
    <text evidence="2">The sequence shown here is derived from an EMBL/GenBank/DDBJ whole genome shotgun (WGS) entry which is preliminary data.</text>
</comment>
<keyword evidence="1" id="KW-0812">Transmembrane</keyword>
<protein>
    <submittedName>
        <fullName evidence="2">Uncharacterized protein</fullName>
    </submittedName>
</protein>
<proteinExistence type="predicted"/>
<keyword evidence="1" id="KW-0472">Membrane</keyword>
<accession>A0A3N1XHW2</accession>
<evidence type="ECO:0000313" key="3">
    <source>
        <dbReference type="Proteomes" id="UP000273083"/>
    </source>
</evidence>
<reference evidence="2 3" key="1">
    <citation type="submission" date="2018-11" db="EMBL/GenBank/DDBJ databases">
        <title>Genomic Encyclopedia of Type Strains, Phase IV (KMG-IV): sequencing the most valuable type-strain genomes for metagenomic binning, comparative biology and taxonomic classification.</title>
        <authorList>
            <person name="Goeker M."/>
        </authorList>
    </citation>
    <scope>NUCLEOTIDE SEQUENCE [LARGE SCALE GENOMIC DNA]</scope>
    <source>
        <strain evidence="2 3">DSM 26537</strain>
    </source>
</reference>
<dbReference type="RefSeq" id="WP_170164374.1">
    <property type="nucleotide sequence ID" value="NZ_RJVG01000010.1"/>
</dbReference>
<keyword evidence="1" id="KW-1133">Transmembrane helix</keyword>
<dbReference type="AlphaFoldDB" id="A0A3N1XHW2"/>